<dbReference type="AlphaFoldDB" id="A0AAQ3RX03"/>
<sequence length="125" mass="14208">MVKRGNSNVNVIPRSISSSFSTISTIFSHVCISSVSNFPRLFASDKGNNVTRLPQPSTSTLFKFEKLTIPSRFSFHTHFKFDKCFKLSFFKRNTIPYVWISLSSMSNISCADLHFSTSNSSKFFK</sequence>
<dbReference type="Proteomes" id="UP001374535">
    <property type="component" value="Chromosome 6"/>
</dbReference>
<evidence type="ECO:0000313" key="2">
    <source>
        <dbReference type="Proteomes" id="UP001374535"/>
    </source>
</evidence>
<proteinExistence type="predicted"/>
<name>A0AAQ3RX03_VIGMU</name>
<organism evidence="1 2">
    <name type="scientific">Vigna mungo</name>
    <name type="common">Black gram</name>
    <name type="synonym">Phaseolus mungo</name>
    <dbReference type="NCBI Taxonomy" id="3915"/>
    <lineage>
        <taxon>Eukaryota</taxon>
        <taxon>Viridiplantae</taxon>
        <taxon>Streptophyta</taxon>
        <taxon>Embryophyta</taxon>
        <taxon>Tracheophyta</taxon>
        <taxon>Spermatophyta</taxon>
        <taxon>Magnoliopsida</taxon>
        <taxon>eudicotyledons</taxon>
        <taxon>Gunneridae</taxon>
        <taxon>Pentapetalae</taxon>
        <taxon>rosids</taxon>
        <taxon>fabids</taxon>
        <taxon>Fabales</taxon>
        <taxon>Fabaceae</taxon>
        <taxon>Papilionoideae</taxon>
        <taxon>50 kb inversion clade</taxon>
        <taxon>NPAAA clade</taxon>
        <taxon>indigoferoid/millettioid clade</taxon>
        <taxon>Phaseoleae</taxon>
        <taxon>Vigna</taxon>
    </lineage>
</organism>
<protein>
    <submittedName>
        <fullName evidence="1">Uncharacterized protein</fullName>
    </submittedName>
</protein>
<accession>A0AAQ3RX03</accession>
<gene>
    <name evidence="1" type="ORF">V8G54_021584</name>
</gene>
<dbReference type="EMBL" id="CP144695">
    <property type="protein sequence ID" value="WVZ08238.1"/>
    <property type="molecule type" value="Genomic_DNA"/>
</dbReference>
<keyword evidence="2" id="KW-1185">Reference proteome</keyword>
<reference evidence="1 2" key="1">
    <citation type="journal article" date="2023" name="Life. Sci Alliance">
        <title>Evolutionary insights into 3D genome organization and epigenetic landscape of Vigna mungo.</title>
        <authorList>
            <person name="Junaid A."/>
            <person name="Singh B."/>
            <person name="Bhatia S."/>
        </authorList>
    </citation>
    <scope>NUCLEOTIDE SEQUENCE [LARGE SCALE GENOMIC DNA]</scope>
    <source>
        <strain evidence="1">Urdbean</strain>
    </source>
</reference>
<evidence type="ECO:0000313" key="1">
    <source>
        <dbReference type="EMBL" id="WVZ08238.1"/>
    </source>
</evidence>